<evidence type="ECO:0000313" key="8">
    <source>
        <dbReference type="EMBL" id="KAK7788874.1"/>
    </source>
</evidence>
<reference evidence="8 9" key="1">
    <citation type="submission" date="2024-03" db="EMBL/GenBank/DDBJ databases">
        <title>The genome assembly and annotation of the cricket Gryllus longicercus Weissman &amp; Gray.</title>
        <authorList>
            <person name="Szrajer S."/>
            <person name="Gray D."/>
            <person name="Ylla G."/>
        </authorList>
    </citation>
    <scope>NUCLEOTIDE SEQUENCE [LARGE SCALE GENOMIC DNA]</scope>
    <source>
        <strain evidence="8">DAG 2021-001</strain>
        <tissue evidence="8">Whole body minus gut</tissue>
    </source>
</reference>
<keyword evidence="4" id="KW-0802">TPR repeat</keyword>
<feature type="domain" description="Anaphase-promoting complex subunit 5" evidence="7">
    <location>
        <begin position="104"/>
        <end position="149"/>
    </location>
</feature>
<protein>
    <recommendedName>
        <fullName evidence="7">Anaphase-promoting complex subunit 5 domain-containing protein</fullName>
    </recommendedName>
</protein>
<comment type="subcellular location">
    <subcellularLocation>
        <location evidence="1">Mitochondrion</location>
    </subcellularLocation>
</comment>
<dbReference type="EMBL" id="JAZDUA010000907">
    <property type="protein sequence ID" value="KAK7788874.1"/>
    <property type="molecule type" value="Genomic_DNA"/>
</dbReference>
<dbReference type="Gene3D" id="1.25.40.10">
    <property type="entry name" value="Tetratricopeptide repeat domain"/>
    <property type="match status" value="2"/>
</dbReference>
<dbReference type="GO" id="GO:0005743">
    <property type="term" value="C:mitochondrial inner membrane"/>
    <property type="evidence" value="ECO:0007669"/>
    <property type="project" value="TreeGrafter"/>
</dbReference>
<evidence type="ECO:0000256" key="3">
    <source>
        <dbReference type="ARBA" id="ARBA00022737"/>
    </source>
</evidence>
<dbReference type="Pfam" id="PF13424">
    <property type="entry name" value="TPR_12"/>
    <property type="match status" value="1"/>
</dbReference>
<dbReference type="SUPFAM" id="SSF48452">
    <property type="entry name" value="TPR-like"/>
    <property type="match status" value="2"/>
</dbReference>
<evidence type="ECO:0000313" key="9">
    <source>
        <dbReference type="Proteomes" id="UP001378592"/>
    </source>
</evidence>
<keyword evidence="6" id="KW-0496">Mitochondrion</keyword>
<dbReference type="InterPro" id="IPR011990">
    <property type="entry name" value="TPR-like_helical_dom_sf"/>
</dbReference>
<proteinExistence type="inferred from homology"/>
<sequence>MSRMIRILSNRLPSLTNRACPNQKIYYICNQFLSQSFALQIFRFKSFGSLVPALRYAKCNLFNYTETCKGHHKGGFNGFFTVSGILTFLGLQKEEEPESVLITTMKRGVLLIQQGELQKSEQMLHIALKLAQEQQNSDAITYIYDLLANVALEAHDLPKAEKLFVTVLQRLLSAGCAEDDNKVLHISLKLASIYKEKGNKIKAEEGFKFCENHLQKKVERGSVDDDTLLLWAMTLDWYARFAMDQNRFKEAFAFFEKAYETSLRVNGLVHEQNVILLNDLGTLCCLQNNYDEAIKYLNQAIDITKKIPDMEEAAAVYVNLGTVYIKRKMFEEAKQACKEGWRNAKQKNDKETLEEANLCLEELKTLYAAQGANT</sequence>
<dbReference type="Proteomes" id="UP001378592">
    <property type="component" value="Unassembled WGS sequence"/>
</dbReference>
<dbReference type="PANTHER" id="PTHR13143:SF6">
    <property type="entry name" value="TETRATRICOPEPTIDE REPEAT PROTEIN 19, MITOCHONDRIAL"/>
    <property type="match status" value="1"/>
</dbReference>
<keyword evidence="5" id="KW-0809">Transit peptide</keyword>
<dbReference type="SMART" id="SM00028">
    <property type="entry name" value="TPR"/>
    <property type="match status" value="3"/>
</dbReference>
<gene>
    <name evidence="8" type="ORF">R5R35_011399</name>
</gene>
<keyword evidence="9" id="KW-1185">Reference proteome</keyword>
<accession>A0AAN9V5M3</accession>
<dbReference type="Pfam" id="PF12862">
    <property type="entry name" value="ANAPC5"/>
    <property type="match status" value="1"/>
</dbReference>
<evidence type="ECO:0000256" key="5">
    <source>
        <dbReference type="ARBA" id="ARBA00022946"/>
    </source>
</evidence>
<evidence type="ECO:0000256" key="1">
    <source>
        <dbReference type="ARBA" id="ARBA00004173"/>
    </source>
</evidence>
<dbReference type="PANTHER" id="PTHR13143">
    <property type="entry name" value="TETRATRICOPEPTIDE REPEAT PROTEIN 19"/>
    <property type="match status" value="1"/>
</dbReference>
<organism evidence="8 9">
    <name type="scientific">Gryllus longicercus</name>
    <dbReference type="NCBI Taxonomy" id="2509291"/>
    <lineage>
        <taxon>Eukaryota</taxon>
        <taxon>Metazoa</taxon>
        <taxon>Ecdysozoa</taxon>
        <taxon>Arthropoda</taxon>
        <taxon>Hexapoda</taxon>
        <taxon>Insecta</taxon>
        <taxon>Pterygota</taxon>
        <taxon>Neoptera</taxon>
        <taxon>Polyneoptera</taxon>
        <taxon>Orthoptera</taxon>
        <taxon>Ensifera</taxon>
        <taxon>Gryllidea</taxon>
        <taxon>Grylloidea</taxon>
        <taxon>Gryllidae</taxon>
        <taxon>Gryllinae</taxon>
        <taxon>Gryllus</taxon>
    </lineage>
</organism>
<evidence type="ECO:0000256" key="6">
    <source>
        <dbReference type="ARBA" id="ARBA00023128"/>
    </source>
</evidence>
<evidence type="ECO:0000256" key="2">
    <source>
        <dbReference type="ARBA" id="ARBA00008219"/>
    </source>
</evidence>
<dbReference type="InterPro" id="IPR019734">
    <property type="entry name" value="TPR_rpt"/>
</dbReference>
<evidence type="ECO:0000259" key="7">
    <source>
        <dbReference type="Pfam" id="PF12862"/>
    </source>
</evidence>
<dbReference type="Pfam" id="PF13181">
    <property type="entry name" value="TPR_8"/>
    <property type="match status" value="1"/>
</dbReference>
<dbReference type="GO" id="GO:0034551">
    <property type="term" value="P:mitochondrial respiratory chain complex III assembly"/>
    <property type="evidence" value="ECO:0007669"/>
    <property type="project" value="InterPro"/>
</dbReference>
<dbReference type="InterPro" id="IPR026000">
    <property type="entry name" value="Apc5_dom"/>
</dbReference>
<comment type="caution">
    <text evidence="8">The sequence shown here is derived from an EMBL/GenBank/DDBJ whole genome shotgun (WGS) entry which is preliminary data.</text>
</comment>
<keyword evidence="3" id="KW-0677">Repeat</keyword>
<dbReference type="InterPro" id="IPR040395">
    <property type="entry name" value="TTC19"/>
</dbReference>
<comment type="similarity">
    <text evidence="2">Belongs to the TTC19 family.</text>
</comment>
<name>A0AAN9V5M3_9ORTH</name>
<dbReference type="AlphaFoldDB" id="A0AAN9V5M3"/>
<evidence type="ECO:0000256" key="4">
    <source>
        <dbReference type="ARBA" id="ARBA00022803"/>
    </source>
</evidence>